<dbReference type="OrthoDB" id="676979at2759"/>
<proteinExistence type="predicted"/>
<keyword evidence="2" id="KW-0677">Repeat</keyword>
<keyword evidence="6" id="KW-1185">Reference proteome</keyword>
<dbReference type="SMART" id="SM00364">
    <property type="entry name" value="LRR_BAC"/>
    <property type="match status" value="6"/>
</dbReference>
<keyword evidence="1" id="KW-0433">Leucine-rich repeat</keyword>
<dbReference type="AlphaFoldDB" id="A0A1Y1VUF5"/>
<protein>
    <submittedName>
        <fullName evidence="5">L domain-like protein</fullName>
    </submittedName>
</protein>
<dbReference type="SUPFAM" id="SSF52058">
    <property type="entry name" value="L domain-like"/>
    <property type="match status" value="2"/>
</dbReference>
<evidence type="ECO:0000256" key="1">
    <source>
        <dbReference type="ARBA" id="ARBA00022614"/>
    </source>
</evidence>
<name>A0A1Y1VUF5_9FUNG</name>
<sequence>MKFNLLFKVISLFILNACLFTRAESINECNEVKENWGDFISQCKNDDAGKAYYLIVKYGITQDLIDKISTFSELKTISFVYVPIDDELNFRPFRKNTKLNSVCFDNEKTGPYRLDYEPYRVRNKVIKYFPNLTLISFYHVIIGKSALDEIGTLTKLTSIEFHKTTFDDDATFHSFKSLTNLTRLQIEAYKKTLKRVSTSLNYLTNLVNLEIRADGADFAFLSHPTLENLKSLKYLDVTNDIGLDLKYIGSLTNLVLLILDCSNAKSFPNNIGNLKNLKEITLFSSPIKTLPDSFGDLESLENIYLASNEIETIPESIGNLKNLRILNLGYNKIKEIPSSIGNLVNLEKLSLESNSIEVIPESIGNLKKLDNLSLSYNKIEVIPESIGNLENIVNLRLSNNNIQSIPDSIGNLQNLKYLYLNNNNITSIPDSLNNLSSIRELNLNNNPIKSE</sequence>
<gene>
    <name evidence="5" type="ORF">BCR32DRAFT_272905</name>
</gene>
<reference evidence="5 6" key="1">
    <citation type="submission" date="2016-08" db="EMBL/GenBank/DDBJ databases">
        <title>A Parts List for Fungal Cellulosomes Revealed by Comparative Genomics.</title>
        <authorList>
            <consortium name="DOE Joint Genome Institute"/>
            <person name="Haitjema C.H."/>
            <person name="Gilmore S.P."/>
            <person name="Henske J.K."/>
            <person name="Solomon K.V."/>
            <person name="De Groot R."/>
            <person name="Kuo A."/>
            <person name="Mondo S.J."/>
            <person name="Salamov A.A."/>
            <person name="Labutti K."/>
            <person name="Zhao Z."/>
            <person name="Chiniquy J."/>
            <person name="Barry K."/>
            <person name="Brewer H.M."/>
            <person name="Purvine S.O."/>
            <person name="Wright A.T."/>
            <person name="Boxma B."/>
            <person name="Van Alen T."/>
            <person name="Hackstein J.H."/>
            <person name="Baker S.E."/>
            <person name="Grigoriev I.V."/>
            <person name="O'Malley M.A."/>
        </authorList>
    </citation>
    <scope>NUCLEOTIDE SEQUENCE [LARGE SCALE GENOMIC DNA]</scope>
    <source>
        <strain evidence="5 6">S4</strain>
    </source>
</reference>
<accession>A0A1Y1VUF5</accession>
<dbReference type="PANTHER" id="PTHR45752">
    <property type="entry name" value="LEUCINE-RICH REPEAT-CONTAINING"/>
    <property type="match status" value="1"/>
</dbReference>
<reference evidence="5 6" key="2">
    <citation type="submission" date="2016-08" db="EMBL/GenBank/DDBJ databases">
        <title>Pervasive Adenine N6-methylation of Active Genes in Fungi.</title>
        <authorList>
            <consortium name="DOE Joint Genome Institute"/>
            <person name="Mondo S.J."/>
            <person name="Dannebaum R.O."/>
            <person name="Kuo R.C."/>
            <person name="Labutti K."/>
            <person name="Haridas S."/>
            <person name="Kuo A."/>
            <person name="Salamov A."/>
            <person name="Ahrendt S.R."/>
            <person name="Lipzen A."/>
            <person name="Sullivan W."/>
            <person name="Andreopoulos W.B."/>
            <person name="Clum A."/>
            <person name="Lindquist E."/>
            <person name="Daum C."/>
            <person name="Ramamoorthy G.K."/>
            <person name="Gryganskyi A."/>
            <person name="Culley D."/>
            <person name="Magnuson J.K."/>
            <person name="James T.Y."/>
            <person name="O'Malley M.A."/>
            <person name="Stajich J.E."/>
            <person name="Spatafora J.W."/>
            <person name="Visel A."/>
            <person name="Grigoriev I.V."/>
        </authorList>
    </citation>
    <scope>NUCLEOTIDE SEQUENCE [LARGE SCALE GENOMIC DNA]</scope>
    <source>
        <strain evidence="5 6">S4</strain>
    </source>
</reference>
<dbReference type="Proteomes" id="UP000193944">
    <property type="component" value="Unassembled WGS sequence"/>
</dbReference>
<feature type="chain" id="PRO_5013344968" evidence="3">
    <location>
        <begin position="24"/>
        <end position="451"/>
    </location>
</feature>
<dbReference type="Gene3D" id="3.80.10.10">
    <property type="entry name" value="Ribonuclease Inhibitor"/>
    <property type="match status" value="3"/>
</dbReference>
<dbReference type="SMART" id="SM00369">
    <property type="entry name" value="LRR_TYP"/>
    <property type="match status" value="7"/>
</dbReference>
<dbReference type="EMBL" id="MCFG01000489">
    <property type="protein sequence ID" value="ORX64929.1"/>
    <property type="molecule type" value="Genomic_DNA"/>
</dbReference>
<dbReference type="Pfam" id="PF13855">
    <property type="entry name" value="LRR_8"/>
    <property type="match status" value="1"/>
</dbReference>
<dbReference type="PANTHER" id="PTHR45752:SF195">
    <property type="entry name" value="LEUCINE-RICH REPEAT (LRR) FAMILY PROTEIN-RELATED"/>
    <property type="match status" value="1"/>
</dbReference>
<dbReference type="STRING" id="1754192.A0A1Y1VUF5"/>
<dbReference type="PROSITE" id="PS51450">
    <property type="entry name" value="LRR"/>
    <property type="match status" value="5"/>
</dbReference>
<feature type="domain" description="Disease resistance R13L4/SHOC-2-like LRR" evidence="4">
    <location>
        <begin position="305"/>
        <end position="374"/>
    </location>
</feature>
<feature type="signal peptide" evidence="3">
    <location>
        <begin position="1"/>
        <end position="23"/>
    </location>
</feature>
<evidence type="ECO:0000256" key="2">
    <source>
        <dbReference type="ARBA" id="ARBA00022737"/>
    </source>
</evidence>
<keyword evidence="3" id="KW-0732">Signal</keyword>
<evidence type="ECO:0000256" key="3">
    <source>
        <dbReference type="SAM" id="SignalP"/>
    </source>
</evidence>
<evidence type="ECO:0000313" key="5">
    <source>
        <dbReference type="EMBL" id="ORX64929.1"/>
    </source>
</evidence>
<dbReference type="Pfam" id="PF23598">
    <property type="entry name" value="LRR_14"/>
    <property type="match status" value="1"/>
</dbReference>
<evidence type="ECO:0000259" key="4">
    <source>
        <dbReference type="Pfam" id="PF23598"/>
    </source>
</evidence>
<organism evidence="5 6">
    <name type="scientific">Anaeromyces robustus</name>
    <dbReference type="NCBI Taxonomy" id="1754192"/>
    <lineage>
        <taxon>Eukaryota</taxon>
        <taxon>Fungi</taxon>
        <taxon>Fungi incertae sedis</taxon>
        <taxon>Chytridiomycota</taxon>
        <taxon>Chytridiomycota incertae sedis</taxon>
        <taxon>Neocallimastigomycetes</taxon>
        <taxon>Neocallimastigales</taxon>
        <taxon>Neocallimastigaceae</taxon>
        <taxon>Anaeromyces</taxon>
    </lineage>
</organism>
<dbReference type="InterPro" id="IPR050715">
    <property type="entry name" value="LRR-SigEffector_domain"/>
</dbReference>
<dbReference type="InterPro" id="IPR001611">
    <property type="entry name" value="Leu-rich_rpt"/>
</dbReference>
<dbReference type="InterPro" id="IPR055414">
    <property type="entry name" value="LRR_R13L4/SHOC2-like"/>
</dbReference>
<dbReference type="InterPro" id="IPR003591">
    <property type="entry name" value="Leu-rich_rpt_typical-subtyp"/>
</dbReference>
<dbReference type="InterPro" id="IPR032675">
    <property type="entry name" value="LRR_dom_sf"/>
</dbReference>
<evidence type="ECO:0000313" key="6">
    <source>
        <dbReference type="Proteomes" id="UP000193944"/>
    </source>
</evidence>
<comment type="caution">
    <text evidence="5">The sequence shown here is derived from an EMBL/GenBank/DDBJ whole genome shotgun (WGS) entry which is preliminary data.</text>
</comment>
<dbReference type="SMART" id="SM00365">
    <property type="entry name" value="LRR_SD22"/>
    <property type="match status" value="4"/>
</dbReference>